<proteinExistence type="predicted"/>
<dbReference type="SUPFAM" id="SSF50199">
    <property type="entry name" value="Staphylococcal nuclease"/>
    <property type="match status" value="1"/>
</dbReference>
<dbReference type="RefSeq" id="WP_394007826.1">
    <property type="nucleotide sequence ID" value="NZ_JBAFUR010000002.1"/>
</dbReference>
<feature type="domain" description="TNase-like" evidence="1">
    <location>
        <begin position="36"/>
        <end position="147"/>
    </location>
</feature>
<dbReference type="PROSITE" id="PS50830">
    <property type="entry name" value="TNASE_3"/>
    <property type="match status" value="1"/>
</dbReference>
<dbReference type="PANTHER" id="PTHR12302">
    <property type="entry name" value="EBNA2 BINDING PROTEIN P100"/>
    <property type="match status" value="1"/>
</dbReference>
<sequence length="163" mass="17487">MRLFDILRAAVILAVLAAAVEMLSRAEHLDGRAEAVDGDTLDIAGTHVRLAGIDAPELRQTCESDGRPWRCGEAARAALEEALAGGPVSCRAEKRDKYRRPLGFCTVGGTDIAALMVQKGLAVAYLGKAYQGEEAEARTARRGLWAGSFQPPADYRTAHPRTP</sequence>
<name>A0ABW6ZG94_9HYPH</name>
<organism evidence="2 3">
    <name type="scientific">Xanthobacter aminoxidans</name>
    <dbReference type="NCBI Taxonomy" id="186280"/>
    <lineage>
        <taxon>Bacteria</taxon>
        <taxon>Pseudomonadati</taxon>
        <taxon>Pseudomonadota</taxon>
        <taxon>Alphaproteobacteria</taxon>
        <taxon>Hyphomicrobiales</taxon>
        <taxon>Xanthobacteraceae</taxon>
        <taxon>Xanthobacter</taxon>
    </lineage>
</organism>
<dbReference type="Proteomes" id="UP001604043">
    <property type="component" value="Unassembled WGS sequence"/>
</dbReference>
<protein>
    <submittedName>
        <fullName evidence="2">Thermonuclease family protein</fullName>
    </submittedName>
</protein>
<dbReference type="EMBL" id="JBAFUR010000002">
    <property type="protein sequence ID" value="MFG1252664.1"/>
    <property type="molecule type" value="Genomic_DNA"/>
</dbReference>
<reference evidence="2 3" key="1">
    <citation type="submission" date="2024-02" db="EMBL/GenBank/DDBJ databases">
        <title>Expansion and revision of Xanthobacter and proposal of Roseixanthobacter gen. nov.</title>
        <authorList>
            <person name="Soltysiak M.P.M."/>
            <person name="Jalihal A."/>
            <person name="Ory A."/>
            <person name="Chrisophersen C."/>
            <person name="Lee A.D."/>
            <person name="Boulton J."/>
            <person name="Springer M."/>
        </authorList>
    </citation>
    <scope>NUCLEOTIDE SEQUENCE [LARGE SCALE GENOMIC DNA]</scope>
    <source>
        <strain evidence="2 3">CB5</strain>
    </source>
</reference>
<dbReference type="Gene3D" id="2.40.50.90">
    <property type="match status" value="1"/>
</dbReference>
<evidence type="ECO:0000259" key="1">
    <source>
        <dbReference type="PROSITE" id="PS50830"/>
    </source>
</evidence>
<dbReference type="SMART" id="SM00318">
    <property type="entry name" value="SNc"/>
    <property type="match status" value="1"/>
</dbReference>
<evidence type="ECO:0000313" key="2">
    <source>
        <dbReference type="EMBL" id="MFG1252664.1"/>
    </source>
</evidence>
<gene>
    <name evidence="2" type="ORF">V5F30_10655</name>
</gene>
<accession>A0ABW6ZG94</accession>
<evidence type="ECO:0000313" key="3">
    <source>
        <dbReference type="Proteomes" id="UP001604043"/>
    </source>
</evidence>
<keyword evidence="3" id="KW-1185">Reference proteome</keyword>
<dbReference type="Pfam" id="PF00565">
    <property type="entry name" value="SNase"/>
    <property type="match status" value="1"/>
</dbReference>
<dbReference type="InterPro" id="IPR016071">
    <property type="entry name" value="Staphylococal_nuclease_OB-fold"/>
</dbReference>
<comment type="caution">
    <text evidence="2">The sequence shown here is derived from an EMBL/GenBank/DDBJ whole genome shotgun (WGS) entry which is preliminary data.</text>
</comment>
<dbReference type="InterPro" id="IPR035437">
    <property type="entry name" value="SNase_OB-fold_sf"/>
</dbReference>
<dbReference type="PANTHER" id="PTHR12302:SF26">
    <property type="entry name" value="BLR1266 PROTEIN"/>
    <property type="match status" value="1"/>
</dbReference>